<accession>A0A1C7NJ05</accession>
<evidence type="ECO:0000313" key="6">
    <source>
        <dbReference type="Proteomes" id="UP000093000"/>
    </source>
</evidence>
<dbReference type="Pfam" id="PF00724">
    <property type="entry name" value="Oxidored_FMN"/>
    <property type="match status" value="1"/>
</dbReference>
<dbReference type="AlphaFoldDB" id="A0A1C7NJ05"/>
<dbReference type="OrthoDB" id="276546at2759"/>
<sequence>MSTALFTPIKIGKSQLQHRVVLAPLTRLRASMEGVPTDLAVEYYTQRASKGGLSITEATLISRLAGGIPQAPGLYNQDQVQGWKRVTDAVHKKGAFIHAQLWHVGRTGFGMLNPNHEQIVSASDVPVRGKNEQGYDYEVPRPLEINEIKSIVQDFRQAALNAIEAGFDGVEIHGANGYLIDQFINSGSNKRTDQYGGSIQNRARFALEVVDAVADAIGAERTGIRFSPGGTYQDMHDDTEVETWGYLASELQANHPDLAYLHFVESRANFITDDPVSEDSLTPYRRIWKGPFISGGGFSTNLPHASEMAEKTGNLLSFGRAFIANPDLPERIRNGWALNKYDRSTFYGHTAAGYTDYPFYSQEKKSS</sequence>
<dbReference type="Proteomes" id="UP000093000">
    <property type="component" value="Unassembled WGS sequence"/>
</dbReference>
<evidence type="ECO:0000313" key="5">
    <source>
        <dbReference type="EMBL" id="OBZ87304.1"/>
    </source>
</evidence>
<organism evidence="5 6">
    <name type="scientific">Choanephora cucurbitarum</name>
    <dbReference type="NCBI Taxonomy" id="101091"/>
    <lineage>
        <taxon>Eukaryota</taxon>
        <taxon>Fungi</taxon>
        <taxon>Fungi incertae sedis</taxon>
        <taxon>Mucoromycota</taxon>
        <taxon>Mucoromycotina</taxon>
        <taxon>Mucoromycetes</taxon>
        <taxon>Mucorales</taxon>
        <taxon>Mucorineae</taxon>
        <taxon>Choanephoraceae</taxon>
        <taxon>Choanephoroideae</taxon>
        <taxon>Choanephora</taxon>
    </lineage>
</organism>
<dbReference type="SUPFAM" id="SSF51395">
    <property type="entry name" value="FMN-linked oxidoreductases"/>
    <property type="match status" value="1"/>
</dbReference>
<keyword evidence="6" id="KW-1185">Reference proteome</keyword>
<protein>
    <submittedName>
        <fullName evidence="5">12-oxophytodienoate reductase 1</fullName>
    </submittedName>
</protein>
<dbReference type="PANTHER" id="PTHR22893">
    <property type="entry name" value="NADH OXIDOREDUCTASE-RELATED"/>
    <property type="match status" value="1"/>
</dbReference>
<proteinExistence type="inferred from homology"/>
<evidence type="ECO:0000259" key="4">
    <source>
        <dbReference type="Pfam" id="PF00724"/>
    </source>
</evidence>
<comment type="similarity">
    <text evidence="2">Belongs to the NADH:flavin oxidoreductase/NADH oxidase family.</text>
</comment>
<dbReference type="EMBL" id="LUGH01000231">
    <property type="protein sequence ID" value="OBZ87304.1"/>
    <property type="molecule type" value="Genomic_DNA"/>
</dbReference>
<dbReference type="GO" id="GO:0016628">
    <property type="term" value="F:oxidoreductase activity, acting on the CH-CH group of donors, NAD or NADP as acceptor"/>
    <property type="evidence" value="ECO:0007669"/>
    <property type="project" value="UniProtKB-ARBA"/>
</dbReference>
<dbReference type="InterPro" id="IPR001155">
    <property type="entry name" value="OxRdtase_FMN_N"/>
</dbReference>
<dbReference type="GO" id="GO:0005829">
    <property type="term" value="C:cytosol"/>
    <property type="evidence" value="ECO:0007669"/>
    <property type="project" value="UniProtKB-ARBA"/>
</dbReference>
<dbReference type="InParanoid" id="A0A1C7NJ05"/>
<evidence type="ECO:0000256" key="1">
    <source>
        <dbReference type="ARBA" id="ARBA00001917"/>
    </source>
</evidence>
<dbReference type="PANTHER" id="PTHR22893:SF91">
    <property type="entry name" value="NADPH DEHYDROGENASE 2-RELATED"/>
    <property type="match status" value="1"/>
</dbReference>
<evidence type="ECO:0000256" key="2">
    <source>
        <dbReference type="ARBA" id="ARBA00005979"/>
    </source>
</evidence>
<dbReference type="FunFam" id="3.20.20.70:FF:000059">
    <property type="entry name" value="N-ethylmaleimide reductase, FMN-linked"/>
    <property type="match status" value="1"/>
</dbReference>
<dbReference type="InterPro" id="IPR045247">
    <property type="entry name" value="Oye-like"/>
</dbReference>
<evidence type="ECO:0000256" key="3">
    <source>
        <dbReference type="ARBA" id="ARBA00023002"/>
    </source>
</evidence>
<gene>
    <name evidence="5" type="primary">OPR1_6</name>
    <name evidence="5" type="ORF">A0J61_04633</name>
</gene>
<comment type="cofactor">
    <cofactor evidence="1">
        <name>FMN</name>
        <dbReference type="ChEBI" id="CHEBI:58210"/>
    </cofactor>
</comment>
<dbReference type="FunCoup" id="A0A1C7NJ05">
    <property type="interactions" value="288"/>
</dbReference>
<dbReference type="GO" id="GO:0010181">
    <property type="term" value="F:FMN binding"/>
    <property type="evidence" value="ECO:0007669"/>
    <property type="project" value="InterPro"/>
</dbReference>
<dbReference type="Gene3D" id="3.20.20.70">
    <property type="entry name" value="Aldolase class I"/>
    <property type="match status" value="1"/>
</dbReference>
<dbReference type="CDD" id="cd02933">
    <property type="entry name" value="OYE_like_FMN"/>
    <property type="match status" value="1"/>
</dbReference>
<name>A0A1C7NJ05_9FUNG</name>
<reference evidence="5 6" key="1">
    <citation type="submission" date="2016-03" db="EMBL/GenBank/DDBJ databases">
        <title>Choanephora cucurbitarum.</title>
        <authorList>
            <person name="Min B."/>
            <person name="Park H."/>
            <person name="Park J.-H."/>
            <person name="Shin H.-D."/>
            <person name="Choi I.-G."/>
        </authorList>
    </citation>
    <scope>NUCLEOTIDE SEQUENCE [LARGE SCALE GENOMIC DNA]</scope>
    <source>
        <strain evidence="5 6">KUS-F28377</strain>
    </source>
</reference>
<dbReference type="InterPro" id="IPR013785">
    <property type="entry name" value="Aldolase_TIM"/>
</dbReference>
<feature type="domain" description="NADH:flavin oxidoreductase/NADH oxidase N-terminal" evidence="4">
    <location>
        <begin position="5"/>
        <end position="338"/>
    </location>
</feature>
<dbReference type="STRING" id="101091.A0A1C7NJ05"/>
<keyword evidence="3" id="KW-0560">Oxidoreductase</keyword>
<comment type="caution">
    <text evidence="5">The sequence shown here is derived from an EMBL/GenBank/DDBJ whole genome shotgun (WGS) entry which is preliminary data.</text>
</comment>